<keyword evidence="2" id="KW-0812">Transmembrane</keyword>
<dbReference type="RefSeq" id="XP_016245659.1">
    <property type="nucleotide sequence ID" value="XM_016395803.1"/>
</dbReference>
<gene>
    <name evidence="3" type="ORF">PV07_08616</name>
</gene>
<dbReference type="AlphaFoldDB" id="A0A0D2C2H5"/>
<dbReference type="InterPro" id="IPR046536">
    <property type="entry name" value="DUF6601"/>
</dbReference>
<feature type="transmembrane region" description="Helical" evidence="2">
    <location>
        <begin position="283"/>
        <end position="306"/>
    </location>
</feature>
<dbReference type="Pfam" id="PF20246">
    <property type="entry name" value="DUF6601"/>
    <property type="match status" value="1"/>
</dbReference>
<dbReference type="VEuPathDB" id="FungiDB:PV07_08616"/>
<dbReference type="OrthoDB" id="5086500at2759"/>
<evidence type="ECO:0000256" key="1">
    <source>
        <dbReference type="SAM" id="MobiDB-lite"/>
    </source>
</evidence>
<evidence type="ECO:0000256" key="2">
    <source>
        <dbReference type="SAM" id="Phobius"/>
    </source>
</evidence>
<keyword evidence="2" id="KW-1133">Transmembrane helix</keyword>
<keyword evidence="4" id="KW-1185">Reference proteome</keyword>
<accession>A0A0D2C2H5</accession>
<dbReference type="EMBL" id="KN847044">
    <property type="protein sequence ID" value="KIW25443.1"/>
    <property type="molecule type" value="Genomic_DNA"/>
</dbReference>
<name>A0A0D2C2H5_9EURO</name>
<proteinExistence type="predicted"/>
<protein>
    <submittedName>
        <fullName evidence="3">Uncharacterized protein</fullName>
    </submittedName>
</protein>
<dbReference type="PANTHER" id="PTHR34414">
    <property type="entry name" value="HET DOMAIN-CONTAINING PROTEIN-RELATED"/>
    <property type="match status" value="1"/>
</dbReference>
<dbReference type="STRING" id="569365.A0A0D2C2H5"/>
<evidence type="ECO:0000313" key="4">
    <source>
        <dbReference type="Proteomes" id="UP000054466"/>
    </source>
</evidence>
<dbReference type="HOGENOM" id="CLU_043687_0_2_1"/>
<feature type="compositionally biased region" description="Polar residues" evidence="1">
    <location>
        <begin position="374"/>
        <end position="383"/>
    </location>
</feature>
<dbReference type="PANTHER" id="PTHR34414:SF1">
    <property type="entry name" value="SUBTILISIN-LIKE SERINE PROTEASE"/>
    <property type="match status" value="1"/>
</dbReference>
<dbReference type="Proteomes" id="UP000054466">
    <property type="component" value="Unassembled WGS sequence"/>
</dbReference>
<organism evidence="3 4">
    <name type="scientific">Cladophialophora immunda</name>
    <dbReference type="NCBI Taxonomy" id="569365"/>
    <lineage>
        <taxon>Eukaryota</taxon>
        <taxon>Fungi</taxon>
        <taxon>Dikarya</taxon>
        <taxon>Ascomycota</taxon>
        <taxon>Pezizomycotina</taxon>
        <taxon>Eurotiomycetes</taxon>
        <taxon>Chaetothyriomycetidae</taxon>
        <taxon>Chaetothyriales</taxon>
        <taxon>Herpotrichiellaceae</taxon>
        <taxon>Cladophialophora</taxon>
    </lineage>
</organism>
<reference evidence="3 4" key="1">
    <citation type="submission" date="2015-01" db="EMBL/GenBank/DDBJ databases">
        <title>The Genome Sequence of Cladophialophora immunda CBS83496.</title>
        <authorList>
            <consortium name="The Broad Institute Genomics Platform"/>
            <person name="Cuomo C."/>
            <person name="de Hoog S."/>
            <person name="Gorbushina A."/>
            <person name="Stielow B."/>
            <person name="Teixiera M."/>
            <person name="Abouelleil A."/>
            <person name="Chapman S.B."/>
            <person name="Priest M."/>
            <person name="Young S.K."/>
            <person name="Wortman J."/>
            <person name="Nusbaum C."/>
            <person name="Birren B."/>
        </authorList>
    </citation>
    <scope>NUCLEOTIDE SEQUENCE [LARGE SCALE GENOMIC DNA]</scope>
    <source>
        <strain evidence="3 4">CBS 83496</strain>
    </source>
</reference>
<keyword evidence="2" id="KW-0472">Membrane</keyword>
<feature type="transmembrane region" description="Helical" evidence="2">
    <location>
        <begin position="318"/>
        <end position="343"/>
    </location>
</feature>
<evidence type="ECO:0000313" key="3">
    <source>
        <dbReference type="EMBL" id="KIW25443.1"/>
    </source>
</evidence>
<dbReference type="GeneID" id="27347810"/>
<sequence length="383" mass="43480">MPRMTVAGLLEGAVELMVSQAVPFTTNLLQARPSPCGCCRQEPPGEENTTDQIWSVDSFPALYHRREDRTVRVPGDTPSDFLERDLSLTKLEKVQKHLWFAGNKRPTAPLHYQISIGRSITLMERMDLHLLWLNDGTLFVKPMPHYLLDSGVWQGYLTCPSDCANCARTAPPGCPRKKLRKCAMGFLFSFACLVSYQSDFEIALEKHLFPKRNDGSDPCWQDWKRFVREVIAAYKAEDVHERFHRGELRLSRLNTIHQFSQLPPFDPYFSTWHHYGDLFRENLTWLATATVFIALILTAMQVGLAIERLNTQKSFVNASYGFTIFAMIGPIGVLGLVFIAALYNLLKDLPHLLGLTSKSPYKKVSPSSLEIRQGRQTDGSSRV</sequence>
<feature type="region of interest" description="Disordered" evidence="1">
    <location>
        <begin position="360"/>
        <end position="383"/>
    </location>
</feature>